<dbReference type="InterPro" id="IPR011990">
    <property type="entry name" value="TPR-like_helical_dom_sf"/>
</dbReference>
<organism evidence="2 3">
    <name type="scientific">Rhizorhabdus dicambivorans</name>
    <dbReference type="NCBI Taxonomy" id="1850238"/>
    <lineage>
        <taxon>Bacteria</taxon>
        <taxon>Pseudomonadati</taxon>
        <taxon>Pseudomonadota</taxon>
        <taxon>Alphaproteobacteria</taxon>
        <taxon>Sphingomonadales</taxon>
        <taxon>Sphingomonadaceae</taxon>
        <taxon>Rhizorhabdus</taxon>
    </lineage>
</organism>
<dbReference type="KEGG" id="rdi:CMV14_11895"/>
<keyword evidence="1" id="KW-0732">Signal</keyword>
<gene>
    <name evidence="2" type="ORF">COO09_01280</name>
</gene>
<dbReference type="EMBL" id="NWUF01000001">
    <property type="protein sequence ID" value="PCE44293.1"/>
    <property type="molecule type" value="Genomic_DNA"/>
</dbReference>
<feature type="chain" id="PRO_5012133069" evidence="1">
    <location>
        <begin position="25"/>
        <end position="320"/>
    </location>
</feature>
<dbReference type="PROSITE" id="PS51257">
    <property type="entry name" value="PROKAR_LIPOPROTEIN"/>
    <property type="match status" value="1"/>
</dbReference>
<reference evidence="2 3" key="1">
    <citation type="submission" date="2017-09" db="EMBL/GenBank/DDBJ databases">
        <title>The Catabolism of 3,6-Dichlorosalicylic acid is Initiated by the Cytochrome P450 Monooxygenase DsmABC in Rhizorhabdus dicambivorans Ndbn-20.</title>
        <authorList>
            <person name="Na L."/>
        </authorList>
    </citation>
    <scope>NUCLEOTIDE SEQUENCE [LARGE SCALE GENOMIC DNA]</scope>
    <source>
        <strain evidence="2 3">Ndbn-20m</strain>
    </source>
</reference>
<keyword evidence="3" id="KW-1185">Reference proteome</keyword>
<evidence type="ECO:0000313" key="3">
    <source>
        <dbReference type="Proteomes" id="UP000218934"/>
    </source>
</evidence>
<proteinExistence type="predicted"/>
<comment type="caution">
    <text evidence="2">The sequence shown here is derived from an EMBL/GenBank/DDBJ whole genome shotgun (WGS) entry which is preliminary data.</text>
</comment>
<sequence>MCPRRRIILAAIATGLVACPPAPAATPEPLTQARAVRMVAREVDLARRGRMTDAEQALARRIAATRDGRARADLIEAFAIGLFAAAPTLEHAMTARAIDHFGRAIEAYRQALGRDDPEVATAMVRRAEVERLAHPDDPQRWADDAYQQAYRIRSARLGPTALTTLSTLIPMAELMVLPSRSRGDGATVEAAASLLRQVIEGASRSNDPGADRLRTAAFDGMQRLQAVYGGIAGPAQRTAASIQPCRERIGDDALVFSGQAEALEMLARRFRNVRLRLEPCGSALVFELSPGIDPGPVLDLLTDIAAGKIRGVHMGLAEIR</sequence>
<evidence type="ECO:0000313" key="2">
    <source>
        <dbReference type="EMBL" id="PCE44293.1"/>
    </source>
</evidence>
<dbReference type="AlphaFoldDB" id="A0A2A4G3E6"/>
<name>A0A2A4G3E6_9SPHN</name>
<dbReference type="RefSeq" id="WP_066959098.1">
    <property type="nucleotide sequence ID" value="NZ_CP023449.1"/>
</dbReference>
<feature type="signal peptide" evidence="1">
    <location>
        <begin position="1"/>
        <end position="24"/>
    </location>
</feature>
<protein>
    <submittedName>
        <fullName evidence="2">Uncharacterized protein</fullName>
    </submittedName>
</protein>
<dbReference type="Proteomes" id="UP000218934">
    <property type="component" value="Unassembled WGS sequence"/>
</dbReference>
<evidence type="ECO:0000256" key="1">
    <source>
        <dbReference type="SAM" id="SignalP"/>
    </source>
</evidence>
<dbReference type="Gene3D" id="1.25.40.10">
    <property type="entry name" value="Tetratricopeptide repeat domain"/>
    <property type="match status" value="1"/>
</dbReference>
<dbReference type="OrthoDB" id="7554799at2"/>
<accession>A0A2A4G3E6</accession>